<dbReference type="GO" id="GO:0016301">
    <property type="term" value="F:kinase activity"/>
    <property type="evidence" value="ECO:0007669"/>
    <property type="project" value="UniProtKB-KW"/>
</dbReference>
<comment type="function">
    <text evidence="10">Catalyzes the transfer of pyrophosphate from adenosine triphosphate (ATP) to 6-hydroxymethyl-7,8-dihydropterin, an enzymatic step in folate biosynthesis pathway.</text>
</comment>
<dbReference type="EMBL" id="LRGC01000001">
    <property type="protein sequence ID" value="KWR57502.1"/>
    <property type="molecule type" value="Genomic_DNA"/>
</dbReference>
<dbReference type="EC" id="2.7.6.3" evidence="3"/>
<dbReference type="RefSeq" id="WP_060384916.1">
    <property type="nucleotide sequence ID" value="NZ_LRGC01000001.1"/>
</dbReference>
<keyword evidence="7 14" id="KW-0418">Kinase</keyword>
<evidence type="ECO:0000256" key="7">
    <source>
        <dbReference type="ARBA" id="ARBA00022777"/>
    </source>
</evidence>
<dbReference type="AlphaFoldDB" id="A0A108TCY2"/>
<evidence type="ECO:0000256" key="4">
    <source>
        <dbReference type="ARBA" id="ARBA00016218"/>
    </source>
</evidence>
<sequence length="141" mass="16281">MVYTICIGSNVNRKENLALARKRLSELFPNIRFSAEADTEPLFFRRQALFANQVARFTSDSDADEVILHLKDIEREAGRTPEEKKQEIVRLDIDLLSCDSRVYKPEDLKRDYIIRGLKELNDGKSEATNAIETFLYNNVVI</sequence>
<dbReference type="GO" id="GO:0005524">
    <property type="term" value="F:ATP binding"/>
    <property type="evidence" value="ECO:0007669"/>
    <property type="project" value="UniProtKB-KW"/>
</dbReference>
<keyword evidence="9" id="KW-0289">Folate biosynthesis</keyword>
<dbReference type="SUPFAM" id="SSF55083">
    <property type="entry name" value="6-hydroxymethyl-7,8-dihydropterin pyrophosphokinase, HPPK"/>
    <property type="match status" value="1"/>
</dbReference>
<accession>A0A108TCY2</accession>
<evidence type="ECO:0000256" key="9">
    <source>
        <dbReference type="ARBA" id="ARBA00022909"/>
    </source>
</evidence>
<evidence type="ECO:0000313" key="15">
    <source>
        <dbReference type="EMBL" id="RGR26965.1"/>
    </source>
</evidence>
<dbReference type="GO" id="GO:0046654">
    <property type="term" value="P:tetrahydrofolate biosynthetic process"/>
    <property type="evidence" value="ECO:0007669"/>
    <property type="project" value="UniProtKB-UniPathway"/>
</dbReference>
<feature type="domain" description="7,8-dihydro-6-hydroxymethylpterin-pyrophosphokinase" evidence="13">
    <location>
        <begin position="5"/>
        <end position="121"/>
    </location>
</feature>
<dbReference type="InterPro" id="IPR035907">
    <property type="entry name" value="Hppk_sf"/>
</dbReference>
<dbReference type="EMBL" id="QRUB01000013">
    <property type="protein sequence ID" value="RGR26965.1"/>
    <property type="molecule type" value="Genomic_DNA"/>
</dbReference>
<dbReference type="PANTHER" id="PTHR43071:SF1">
    <property type="entry name" value="2-AMINO-4-HYDROXY-6-HYDROXYMETHYLDIHYDROPTERIDINE PYROPHOSPHOKINASE"/>
    <property type="match status" value="1"/>
</dbReference>
<evidence type="ECO:0000256" key="3">
    <source>
        <dbReference type="ARBA" id="ARBA00013253"/>
    </source>
</evidence>
<keyword evidence="16" id="KW-1185">Reference proteome</keyword>
<gene>
    <name evidence="14" type="ORF">AA415_00035</name>
    <name evidence="15" type="ORF">DWY58_12505</name>
</gene>
<reference evidence="14" key="2">
    <citation type="submission" date="2016-01" db="EMBL/GenBank/DDBJ databases">
        <authorList>
            <person name="McClelland M."/>
            <person name="Jain A."/>
            <person name="Saraogi P."/>
            <person name="Mendelson R."/>
            <person name="Westerman R."/>
            <person name="SanMiguel P."/>
            <person name="Csonka L."/>
        </authorList>
    </citation>
    <scope>NUCLEOTIDE SEQUENCE</scope>
    <source>
        <strain evidence="14">CL09T03C01</strain>
    </source>
</reference>
<evidence type="ECO:0000256" key="11">
    <source>
        <dbReference type="ARBA" id="ARBA00029766"/>
    </source>
</evidence>
<comment type="caution">
    <text evidence="14">The sequence shown here is derived from an EMBL/GenBank/DDBJ whole genome shotgun (WGS) entry which is preliminary data.</text>
</comment>
<dbReference type="GO" id="GO:0046656">
    <property type="term" value="P:folic acid biosynthetic process"/>
    <property type="evidence" value="ECO:0007669"/>
    <property type="project" value="UniProtKB-KW"/>
</dbReference>
<evidence type="ECO:0000256" key="1">
    <source>
        <dbReference type="ARBA" id="ARBA00005051"/>
    </source>
</evidence>
<dbReference type="Pfam" id="PF01288">
    <property type="entry name" value="HPPK"/>
    <property type="match status" value="1"/>
</dbReference>
<dbReference type="Proteomes" id="UP000056419">
    <property type="component" value="Unassembled WGS sequence"/>
</dbReference>
<dbReference type="InterPro" id="IPR000550">
    <property type="entry name" value="Hppk"/>
</dbReference>
<comment type="similarity">
    <text evidence="2">Belongs to the HPPK family.</text>
</comment>
<keyword evidence="8" id="KW-0067">ATP-binding</keyword>
<dbReference type="UniPathway" id="UPA00077">
    <property type="reaction ID" value="UER00155"/>
</dbReference>
<evidence type="ECO:0000256" key="10">
    <source>
        <dbReference type="ARBA" id="ARBA00029409"/>
    </source>
</evidence>
<reference evidence="14 16" key="1">
    <citation type="journal article" date="2016" name="BMC Genomics">
        <title>Type VI secretion systems of human gut Bacteroidales segregate into three genetic architectures, two of which are contained on mobile genetic elements.</title>
        <authorList>
            <person name="Coyne M.J."/>
            <person name="Roelofs K.G."/>
            <person name="Comstock L.E."/>
        </authorList>
    </citation>
    <scope>NUCLEOTIDE SEQUENCE [LARGE SCALE GENOMIC DNA]</scope>
    <source>
        <strain evidence="14 16">CL09T03C01</strain>
    </source>
</reference>
<reference evidence="15 17" key="3">
    <citation type="submission" date="2018-08" db="EMBL/GenBank/DDBJ databases">
        <title>A genome reference for cultivated species of the human gut microbiota.</title>
        <authorList>
            <person name="Zou Y."/>
            <person name="Xue W."/>
            <person name="Luo G."/>
        </authorList>
    </citation>
    <scope>NUCLEOTIDE SEQUENCE [LARGE SCALE GENOMIC DNA]</scope>
    <source>
        <strain evidence="15 17">AF25-6</strain>
    </source>
</reference>
<evidence type="ECO:0000256" key="5">
    <source>
        <dbReference type="ARBA" id="ARBA00022679"/>
    </source>
</evidence>
<evidence type="ECO:0000259" key="13">
    <source>
        <dbReference type="Pfam" id="PF01288"/>
    </source>
</evidence>
<organism evidence="14 16">
    <name type="scientific">Bacteroides stercoris</name>
    <dbReference type="NCBI Taxonomy" id="46506"/>
    <lineage>
        <taxon>Bacteria</taxon>
        <taxon>Pseudomonadati</taxon>
        <taxon>Bacteroidota</taxon>
        <taxon>Bacteroidia</taxon>
        <taxon>Bacteroidales</taxon>
        <taxon>Bacteroidaceae</taxon>
        <taxon>Bacteroides</taxon>
    </lineage>
</organism>
<evidence type="ECO:0000256" key="8">
    <source>
        <dbReference type="ARBA" id="ARBA00022840"/>
    </source>
</evidence>
<dbReference type="GO" id="GO:0003848">
    <property type="term" value="F:2-amino-4-hydroxy-6-hydroxymethyldihydropteridine diphosphokinase activity"/>
    <property type="evidence" value="ECO:0007669"/>
    <property type="project" value="UniProtKB-EC"/>
</dbReference>
<keyword evidence="6" id="KW-0547">Nucleotide-binding</keyword>
<evidence type="ECO:0000313" key="16">
    <source>
        <dbReference type="Proteomes" id="UP000056419"/>
    </source>
</evidence>
<dbReference type="STRING" id="46506.AA415_00035"/>
<evidence type="ECO:0000256" key="2">
    <source>
        <dbReference type="ARBA" id="ARBA00005810"/>
    </source>
</evidence>
<protein>
    <recommendedName>
        <fullName evidence="4">2-amino-4-hydroxy-6-hydroxymethyldihydropteridine pyrophosphokinase</fullName>
        <ecNumber evidence="3">2.7.6.3</ecNumber>
    </recommendedName>
    <alternativeName>
        <fullName evidence="11">6-hydroxymethyl-7,8-dihydropterin pyrophosphokinase</fullName>
    </alternativeName>
    <alternativeName>
        <fullName evidence="12">7,8-dihydro-6-hydroxymethylpterin-pyrophosphokinase</fullName>
    </alternativeName>
</protein>
<dbReference type="PATRIC" id="fig|46506.5.peg.40"/>
<dbReference type="Proteomes" id="UP000284161">
    <property type="component" value="Unassembled WGS sequence"/>
</dbReference>
<dbReference type="Gene3D" id="3.30.70.560">
    <property type="entry name" value="7,8-Dihydro-6-hydroxymethylpterin-pyrophosphokinase HPPK"/>
    <property type="match status" value="1"/>
</dbReference>
<dbReference type="PANTHER" id="PTHR43071">
    <property type="entry name" value="2-AMINO-4-HYDROXY-6-HYDROXYMETHYLDIHYDROPTERIDINE PYROPHOSPHOKINASE"/>
    <property type="match status" value="1"/>
</dbReference>
<keyword evidence="5" id="KW-0808">Transferase</keyword>
<evidence type="ECO:0000313" key="17">
    <source>
        <dbReference type="Proteomes" id="UP000284161"/>
    </source>
</evidence>
<comment type="pathway">
    <text evidence="1">Cofactor biosynthesis; tetrahydrofolate biosynthesis; 2-amino-4-hydroxy-6-hydroxymethyl-7,8-dihydropteridine diphosphate from 7,8-dihydroneopterin triphosphate: step 4/4.</text>
</comment>
<name>A0A108TCY2_BACSE</name>
<evidence type="ECO:0000256" key="12">
    <source>
        <dbReference type="ARBA" id="ARBA00033413"/>
    </source>
</evidence>
<evidence type="ECO:0000313" key="14">
    <source>
        <dbReference type="EMBL" id="KWR57502.1"/>
    </source>
</evidence>
<evidence type="ECO:0000256" key="6">
    <source>
        <dbReference type="ARBA" id="ARBA00022741"/>
    </source>
</evidence>
<proteinExistence type="inferred from homology"/>